<name>A0A9X2YWY3_9MYCO</name>
<accession>A0A9X2YWY3</accession>
<reference evidence="1" key="1">
    <citation type="submission" date="2020-07" db="EMBL/GenBank/DDBJ databases">
        <authorList>
            <person name="Pettersson B.M.F."/>
            <person name="Behra P.R.K."/>
            <person name="Ramesh M."/>
            <person name="Das S."/>
            <person name="Dasgupta S."/>
            <person name="Kirsebom L.A."/>
        </authorList>
    </citation>
    <scope>NUCLEOTIDE SEQUENCE</scope>
    <source>
        <strain evidence="1">DSM 44615</strain>
    </source>
</reference>
<keyword evidence="2" id="KW-1185">Reference proteome</keyword>
<organism evidence="1 2">
    <name type="scientific">[Mycobacterium] manitobense</name>
    <dbReference type="NCBI Taxonomy" id="190147"/>
    <lineage>
        <taxon>Bacteria</taxon>
        <taxon>Bacillati</taxon>
        <taxon>Actinomycetota</taxon>
        <taxon>Actinomycetes</taxon>
        <taxon>Mycobacteriales</taxon>
        <taxon>Mycobacteriaceae</taxon>
        <taxon>Mycolicibacterium</taxon>
    </lineage>
</organism>
<comment type="caution">
    <text evidence="1">The sequence shown here is derived from an EMBL/GenBank/DDBJ whole genome shotgun (WGS) entry which is preliminary data.</text>
</comment>
<dbReference type="AlphaFoldDB" id="A0A9X2YWY3"/>
<dbReference type="Proteomes" id="UP001140293">
    <property type="component" value="Unassembled WGS sequence"/>
</dbReference>
<sequence length="84" mass="9308">MDLTELAQALTDIGIAPTTVALGGRADYTWCVDQSPEDGTWEVYWYERGNKNHLVRLTTESQACFQLLGRLAYSQLLAGTIGRS</sequence>
<proteinExistence type="predicted"/>
<gene>
    <name evidence="1" type="ORF">H7I41_28000</name>
</gene>
<dbReference type="RefSeq" id="WP_264015941.1">
    <property type="nucleotide sequence ID" value="NZ_JACKSJ010000254.1"/>
</dbReference>
<reference evidence="1" key="2">
    <citation type="journal article" date="2022" name="BMC Genomics">
        <title>Comparative genome analysis of mycobacteria focusing on tRNA and non-coding RNA.</title>
        <authorList>
            <person name="Behra P.R.K."/>
            <person name="Pettersson B.M.F."/>
            <person name="Ramesh M."/>
            <person name="Das S."/>
            <person name="Dasgupta S."/>
            <person name="Kirsebom L.A."/>
        </authorList>
    </citation>
    <scope>NUCLEOTIDE SEQUENCE</scope>
    <source>
        <strain evidence="1">DSM 44615</strain>
    </source>
</reference>
<protein>
    <submittedName>
        <fullName evidence="1">Uncharacterized protein</fullName>
    </submittedName>
</protein>
<evidence type="ECO:0000313" key="2">
    <source>
        <dbReference type="Proteomes" id="UP001140293"/>
    </source>
</evidence>
<dbReference type="EMBL" id="JACKSJ010000254">
    <property type="protein sequence ID" value="MCV7173772.1"/>
    <property type="molecule type" value="Genomic_DNA"/>
</dbReference>
<evidence type="ECO:0000313" key="1">
    <source>
        <dbReference type="EMBL" id="MCV7173772.1"/>
    </source>
</evidence>